<sequence length="222" mass="24378">MESLFKTLTRIKEQVVREYFMEILSSFTFRDHIEELDEADTMESAHQLQPHPICRHSGKENVTLDDLFLLHSMDGGVSVDIPWHVAKFLSDKAKGSKSKSPIIGAHLIGNIASYYGYNGLGIGEMVAEILEVTGEDDVGAGQAEIGGVGRHPNMSNANRLRAMDERLGEIVNDVLELTYVGVNFVSGTPNYSTAPSPSASQFGMFSDAHPSTSRNQDDMNED</sequence>
<gene>
    <name evidence="2" type="ORF">Tco_0600444</name>
</gene>
<reference evidence="2" key="2">
    <citation type="submission" date="2022-01" db="EMBL/GenBank/DDBJ databases">
        <authorList>
            <person name="Yamashiro T."/>
            <person name="Shiraishi A."/>
            <person name="Satake H."/>
            <person name="Nakayama K."/>
        </authorList>
    </citation>
    <scope>NUCLEOTIDE SEQUENCE</scope>
</reference>
<comment type="caution">
    <text evidence="2">The sequence shown here is derived from an EMBL/GenBank/DDBJ whole genome shotgun (WGS) entry which is preliminary data.</text>
</comment>
<accession>A0ABQ4WBW7</accession>
<evidence type="ECO:0000313" key="2">
    <source>
        <dbReference type="EMBL" id="GJS50323.1"/>
    </source>
</evidence>
<proteinExistence type="predicted"/>
<reference evidence="2" key="1">
    <citation type="journal article" date="2022" name="Int. J. Mol. Sci.">
        <title>Draft Genome of Tanacetum Coccineum: Genomic Comparison of Closely Related Tanacetum-Family Plants.</title>
        <authorList>
            <person name="Yamashiro T."/>
            <person name="Shiraishi A."/>
            <person name="Nakayama K."/>
            <person name="Satake H."/>
        </authorList>
    </citation>
    <scope>NUCLEOTIDE SEQUENCE</scope>
</reference>
<feature type="region of interest" description="Disordered" evidence="1">
    <location>
        <begin position="192"/>
        <end position="222"/>
    </location>
</feature>
<protein>
    <submittedName>
        <fullName evidence="2">Uncharacterized protein</fullName>
    </submittedName>
</protein>
<evidence type="ECO:0000256" key="1">
    <source>
        <dbReference type="SAM" id="MobiDB-lite"/>
    </source>
</evidence>
<name>A0ABQ4WBW7_9ASTR</name>
<keyword evidence="3" id="KW-1185">Reference proteome</keyword>
<evidence type="ECO:0000313" key="3">
    <source>
        <dbReference type="Proteomes" id="UP001151760"/>
    </source>
</evidence>
<organism evidence="2 3">
    <name type="scientific">Tanacetum coccineum</name>
    <dbReference type="NCBI Taxonomy" id="301880"/>
    <lineage>
        <taxon>Eukaryota</taxon>
        <taxon>Viridiplantae</taxon>
        <taxon>Streptophyta</taxon>
        <taxon>Embryophyta</taxon>
        <taxon>Tracheophyta</taxon>
        <taxon>Spermatophyta</taxon>
        <taxon>Magnoliopsida</taxon>
        <taxon>eudicotyledons</taxon>
        <taxon>Gunneridae</taxon>
        <taxon>Pentapetalae</taxon>
        <taxon>asterids</taxon>
        <taxon>campanulids</taxon>
        <taxon>Asterales</taxon>
        <taxon>Asteraceae</taxon>
        <taxon>Asteroideae</taxon>
        <taxon>Anthemideae</taxon>
        <taxon>Anthemidinae</taxon>
        <taxon>Tanacetum</taxon>
    </lineage>
</organism>
<dbReference type="EMBL" id="BQNB010008507">
    <property type="protein sequence ID" value="GJS50323.1"/>
    <property type="molecule type" value="Genomic_DNA"/>
</dbReference>
<feature type="compositionally biased region" description="Polar residues" evidence="1">
    <location>
        <begin position="192"/>
        <end position="214"/>
    </location>
</feature>
<dbReference type="Proteomes" id="UP001151760">
    <property type="component" value="Unassembled WGS sequence"/>
</dbReference>